<dbReference type="InterPro" id="IPR041662">
    <property type="entry name" value="SusD-like_2"/>
</dbReference>
<name>A0A4V4H155_9BACT</name>
<sequence length="527" mass="58649">MKLTQYIPVLAVALLAVTGCKKSFDDMNKNENKPISVPASLLLNGILYNMYEGPSGMKERWCQYYCCNYDYYGNNRYDFGAGDNNYITLKNVVKMQEEANKGGAAELNPYAALAKFFKAYFFTKMSLAMGDMPMAEALLGAKNLTPVYDAQKNVFLQSLQLLDSANTDLGKLIAANDATLDGDFYYDNKLTKWQKLVNTYRLRLLIHLSKRTDDADLNVKQQFATILSNKLKYPLMEDASDNLQFTYVHPTNDYPMSPDNFGFDALRYNMSATYVDLLTQLKDPRVFVTAEPAAALVSAGKSPASHDAYVGASPGEDIGAMYIKANGGQYSLINRRHFYETYTAEPSIQIGFAEMCFNIAEAINRGWVSSGPLGTAEDHYKAGIKTSLAFYNIPENGTFDAFFLKSGSPGSANVVYDKYAITANFNTYYTQTAVAYAGNNATGLTQILNQRYLALFRHSGLESYFTYRRTGVPNFTTGPGTGNSARIALRFQYPSSEKTANTINYNQALKNQFSGNDDINGVMWIIK</sequence>
<dbReference type="OrthoDB" id="9766256at2"/>
<dbReference type="PROSITE" id="PS51257">
    <property type="entry name" value="PROKAR_LIPOPROTEIN"/>
    <property type="match status" value="1"/>
</dbReference>
<dbReference type="InterPro" id="IPR011990">
    <property type="entry name" value="TPR-like_helical_dom_sf"/>
</dbReference>
<gene>
    <name evidence="1" type="ORF">FAM09_12035</name>
</gene>
<proteinExistence type="predicted"/>
<comment type="caution">
    <text evidence="1">The sequence shown here is derived from an EMBL/GenBank/DDBJ whole genome shotgun (WGS) entry which is preliminary data.</text>
</comment>
<dbReference type="Gene3D" id="1.25.40.390">
    <property type="match status" value="1"/>
</dbReference>
<reference evidence="1 2" key="1">
    <citation type="submission" date="2019-04" db="EMBL/GenBank/DDBJ databases">
        <title>Niastella caeni sp. nov., isolated from activated sludge.</title>
        <authorList>
            <person name="Sheng M."/>
        </authorList>
    </citation>
    <scope>NUCLEOTIDE SEQUENCE [LARGE SCALE GENOMIC DNA]</scope>
    <source>
        <strain evidence="1 2">HX-2-15</strain>
    </source>
</reference>
<dbReference type="EMBL" id="STFF01000003">
    <property type="protein sequence ID" value="THU39236.1"/>
    <property type="molecule type" value="Genomic_DNA"/>
</dbReference>
<evidence type="ECO:0000313" key="1">
    <source>
        <dbReference type="EMBL" id="THU39236.1"/>
    </source>
</evidence>
<keyword evidence="2" id="KW-1185">Reference proteome</keyword>
<dbReference type="Proteomes" id="UP000306918">
    <property type="component" value="Unassembled WGS sequence"/>
</dbReference>
<dbReference type="AlphaFoldDB" id="A0A4V4H155"/>
<evidence type="ECO:0000313" key="2">
    <source>
        <dbReference type="Proteomes" id="UP000306918"/>
    </source>
</evidence>
<protein>
    <submittedName>
        <fullName evidence="1">SusD/RagB family nutrient-binding outer membrane lipoprotein</fullName>
    </submittedName>
</protein>
<dbReference type="RefSeq" id="WP_136577368.1">
    <property type="nucleotide sequence ID" value="NZ_STFF01000003.1"/>
</dbReference>
<keyword evidence="1" id="KW-0449">Lipoprotein</keyword>
<dbReference type="Pfam" id="PF12771">
    <property type="entry name" value="SusD-like_2"/>
    <property type="match status" value="1"/>
</dbReference>
<organism evidence="1 2">
    <name type="scientific">Niastella caeni</name>
    <dbReference type="NCBI Taxonomy" id="2569763"/>
    <lineage>
        <taxon>Bacteria</taxon>
        <taxon>Pseudomonadati</taxon>
        <taxon>Bacteroidota</taxon>
        <taxon>Chitinophagia</taxon>
        <taxon>Chitinophagales</taxon>
        <taxon>Chitinophagaceae</taxon>
        <taxon>Niastella</taxon>
    </lineage>
</organism>
<accession>A0A4V4H155</accession>
<dbReference type="SUPFAM" id="SSF48452">
    <property type="entry name" value="TPR-like"/>
    <property type="match status" value="1"/>
</dbReference>